<evidence type="ECO:0000256" key="4">
    <source>
        <dbReference type="ARBA" id="ARBA00022989"/>
    </source>
</evidence>
<dbReference type="PANTHER" id="PTHR48022:SF22">
    <property type="entry name" value="MAJOR FACILITATOR SUPERFAMILY (MFS) PROFILE DOMAIN-CONTAINING PROTEIN"/>
    <property type="match status" value="1"/>
</dbReference>
<evidence type="ECO:0000256" key="3">
    <source>
        <dbReference type="ARBA" id="ARBA00022692"/>
    </source>
</evidence>
<dbReference type="GO" id="GO:0016020">
    <property type="term" value="C:membrane"/>
    <property type="evidence" value="ECO:0007669"/>
    <property type="project" value="UniProtKB-SubCell"/>
</dbReference>
<dbReference type="InterPro" id="IPR036259">
    <property type="entry name" value="MFS_trans_sf"/>
</dbReference>
<proteinExistence type="predicted"/>
<evidence type="ECO:0000256" key="5">
    <source>
        <dbReference type="ARBA" id="ARBA00023136"/>
    </source>
</evidence>
<dbReference type="Proteomes" id="UP000662931">
    <property type="component" value="Chromosome 2"/>
</dbReference>
<organism evidence="7 8">
    <name type="scientific">Eeniella nana</name>
    <name type="common">Yeast</name>
    <name type="synonym">Brettanomyces nanus</name>
    <dbReference type="NCBI Taxonomy" id="13502"/>
    <lineage>
        <taxon>Eukaryota</taxon>
        <taxon>Fungi</taxon>
        <taxon>Dikarya</taxon>
        <taxon>Ascomycota</taxon>
        <taxon>Saccharomycotina</taxon>
        <taxon>Pichiomycetes</taxon>
        <taxon>Pichiales</taxon>
        <taxon>Pichiaceae</taxon>
        <taxon>Brettanomyces</taxon>
    </lineage>
</organism>
<gene>
    <name evidence="7" type="ORF">FOA43_002640</name>
</gene>
<feature type="transmembrane region" description="Helical" evidence="6">
    <location>
        <begin position="129"/>
        <end position="147"/>
    </location>
</feature>
<protein>
    <submittedName>
        <fullName evidence="7">Uncharacterized protein</fullName>
    </submittedName>
</protein>
<dbReference type="Gene3D" id="1.20.1250.20">
    <property type="entry name" value="MFS general substrate transporter like domains"/>
    <property type="match status" value="1"/>
</dbReference>
<dbReference type="GO" id="GO:0005351">
    <property type="term" value="F:carbohydrate:proton symporter activity"/>
    <property type="evidence" value="ECO:0007669"/>
    <property type="project" value="TreeGrafter"/>
</dbReference>
<dbReference type="KEGG" id="bnn:FOA43_002640"/>
<keyword evidence="5 6" id="KW-0472">Membrane</keyword>
<accession>A0A875S6D1</accession>
<dbReference type="EMBL" id="CP064813">
    <property type="protein sequence ID" value="QPG75289.1"/>
    <property type="molecule type" value="Genomic_DNA"/>
</dbReference>
<sequence>MNLSGICPDRSYQAEHLMLTCLSRTYFGISYDLLSFIAGVTDVLMNLQASMTVVSVVPLMVVYNFFYLECFHWTSIGAVIFCWQRVSSVSLRAKTVAIGTIVNYAFQCMWNFVLPYMFNPDEANMGSKINFIFTGFSLMSIFVFYFYQPETAGRSFEDVDEMFAAKIPARKWKNYVTEAMTENKKAYDDMKGVRVEHAENAEDVV</sequence>
<evidence type="ECO:0000256" key="1">
    <source>
        <dbReference type="ARBA" id="ARBA00004141"/>
    </source>
</evidence>
<evidence type="ECO:0000313" key="8">
    <source>
        <dbReference type="Proteomes" id="UP000662931"/>
    </source>
</evidence>
<dbReference type="RefSeq" id="XP_038778854.1">
    <property type="nucleotide sequence ID" value="XM_038922926.1"/>
</dbReference>
<feature type="transmembrane region" description="Helical" evidence="6">
    <location>
        <begin position="95"/>
        <end position="117"/>
    </location>
</feature>
<feature type="transmembrane region" description="Helical" evidence="6">
    <location>
        <begin position="26"/>
        <end position="45"/>
    </location>
</feature>
<dbReference type="PANTHER" id="PTHR48022">
    <property type="entry name" value="PLASTIDIC GLUCOSE TRANSPORTER 4"/>
    <property type="match status" value="1"/>
</dbReference>
<dbReference type="OrthoDB" id="6612291at2759"/>
<keyword evidence="3 6" id="KW-0812">Transmembrane</keyword>
<evidence type="ECO:0000256" key="2">
    <source>
        <dbReference type="ARBA" id="ARBA00022448"/>
    </source>
</evidence>
<dbReference type="AlphaFoldDB" id="A0A875S6D1"/>
<keyword evidence="8" id="KW-1185">Reference proteome</keyword>
<evidence type="ECO:0000256" key="6">
    <source>
        <dbReference type="SAM" id="Phobius"/>
    </source>
</evidence>
<keyword evidence="4 6" id="KW-1133">Transmembrane helix</keyword>
<feature type="transmembrane region" description="Helical" evidence="6">
    <location>
        <begin position="65"/>
        <end position="83"/>
    </location>
</feature>
<dbReference type="Pfam" id="PF00083">
    <property type="entry name" value="Sugar_tr"/>
    <property type="match status" value="1"/>
</dbReference>
<name>A0A875S6D1_EENNA</name>
<evidence type="ECO:0000313" key="7">
    <source>
        <dbReference type="EMBL" id="QPG75289.1"/>
    </source>
</evidence>
<dbReference type="InterPro" id="IPR050360">
    <property type="entry name" value="MFS_Sugar_Transporters"/>
</dbReference>
<keyword evidence="2" id="KW-0813">Transport</keyword>
<dbReference type="GeneID" id="62196041"/>
<dbReference type="InterPro" id="IPR005828">
    <property type="entry name" value="MFS_sugar_transport-like"/>
</dbReference>
<reference evidence="7" key="1">
    <citation type="submission" date="2020-10" db="EMBL/GenBank/DDBJ databases">
        <authorList>
            <person name="Roach M.J.R."/>
        </authorList>
    </citation>
    <scope>NUCLEOTIDE SEQUENCE</scope>
    <source>
        <strain evidence="7">CBS 1945</strain>
    </source>
</reference>
<comment type="subcellular location">
    <subcellularLocation>
        <location evidence="1">Membrane</location>
        <topology evidence="1">Multi-pass membrane protein</topology>
    </subcellularLocation>
</comment>